<dbReference type="AlphaFoldDB" id="A0A6U6JTU0"/>
<dbReference type="EMBL" id="HBKQ01052861">
    <property type="protein sequence ID" value="CAE2278731.1"/>
    <property type="molecule type" value="Transcribed_RNA"/>
</dbReference>
<evidence type="ECO:0000313" key="1">
    <source>
        <dbReference type="EMBL" id="CAE2278730.1"/>
    </source>
</evidence>
<reference evidence="2" key="1">
    <citation type="submission" date="2021-01" db="EMBL/GenBank/DDBJ databases">
        <authorList>
            <person name="Corre E."/>
            <person name="Pelletier E."/>
            <person name="Niang G."/>
            <person name="Scheremetjew M."/>
            <person name="Finn R."/>
            <person name="Kale V."/>
            <person name="Holt S."/>
            <person name="Cochrane G."/>
            <person name="Meng A."/>
            <person name="Brown T."/>
            <person name="Cohen L."/>
        </authorList>
    </citation>
    <scope>NUCLEOTIDE SEQUENCE</scope>
    <source>
        <strain evidence="2">Isolate 1302-5</strain>
    </source>
</reference>
<dbReference type="EMBL" id="HBKQ01052860">
    <property type="protein sequence ID" value="CAE2278730.1"/>
    <property type="molecule type" value="Transcribed_RNA"/>
</dbReference>
<organism evidence="2">
    <name type="scientific">Odontella aurita</name>
    <dbReference type="NCBI Taxonomy" id="265563"/>
    <lineage>
        <taxon>Eukaryota</taxon>
        <taxon>Sar</taxon>
        <taxon>Stramenopiles</taxon>
        <taxon>Ochrophyta</taxon>
        <taxon>Bacillariophyta</taxon>
        <taxon>Mediophyceae</taxon>
        <taxon>Biddulphiophycidae</taxon>
        <taxon>Eupodiscales</taxon>
        <taxon>Odontellaceae</taxon>
        <taxon>Odontella</taxon>
    </lineage>
</organism>
<accession>A0A6U6JTU0</accession>
<proteinExistence type="predicted"/>
<evidence type="ECO:0000313" key="2">
    <source>
        <dbReference type="EMBL" id="CAE2278731.1"/>
    </source>
</evidence>
<name>A0A6U6JTU0_9STRA</name>
<protein>
    <submittedName>
        <fullName evidence="2">Uncharacterized protein</fullName>
    </submittedName>
</protein>
<gene>
    <name evidence="1" type="ORF">OAUR00152_LOCUS36359</name>
    <name evidence="2" type="ORF">OAUR00152_LOCUS36360</name>
</gene>
<sequence length="99" mass="11045">MFLTIPPAVRGRATIEHVRHVAILVHEEHWRRFDAGAGGRGLVVTRQQLLQMRAPGLRSVLSNAAVWRDIASSLKALGLVRLDREGNLTWTDPSAKERS</sequence>